<evidence type="ECO:0000313" key="4">
    <source>
        <dbReference type="Proteomes" id="UP001501710"/>
    </source>
</evidence>
<reference evidence="4" key="1">
    <citation type="journal article" date="2019" name="Int. J. Syst. Evol. Microbiol.">
        <title>The Global Catalogue of Microorganisms (GCM) 10K type strain sequencing project: providing services to taxonomists for standard genome sequencing and annotation.</title>
        <authorList>
            <consortium name="The Broad Institute Genomics Platform"/>
            <consortium name="The Broad Institute Genome Sequencing Center for Infectious Disease"/>
            <person name="Wu L."/>
            <person name="Ma J."/>
        </authorList>
    </citation>
    <scope>NUCLEOTIDE SEQUENCE [LARGE SCALE GENOMIC DNA]</scope>
    <source>
        <strain evidence="4">JCM 17440</strain>
    </source>
</reference>
<dbReference type="SUPFAM" id="SSF51569">
    <property type="entry name" value="Aldolase"/>
    <property type="match status" value="1"/>
</dbReference>
<sequence>MDKLTDAEVDLLREDVNRSRVPGAYESGRWSVAPANRDPEVTGEMPGHIRLRDTSMRAIESLPGVTAPHEAKLAFLRALARSGVPEIVLGAPGPSARDPHPGGRDPDAVRAELAVVRQEGPDALVHCPFTSTLEGIDLAADLGFDAVQVAMPAFGPASGIYRASIPASRAQIVAEAAALVRRGKDRGLRVAVPFTMVSFVSDEMLTETAKAISEAGADEITLFDGPGGVGPEAYGRLVQTTLAAAPGVEVGIHPHNTFGLGVACAVAAARAGASVVESSVNGYCGGPGNADLAATAAAFEALYGVHTGLRLAELTGLARAGAEVTGRVPAVNQPITGPDAFCWGGGDWVMVERAVDPLMHNSVEPGLFGNERRVPLTAQSGPLVVAAALRRLGVDVDPSLVPVIVERCRAELATRGSGLLTDEEFGAITRSVLTA</sequence>
<name>A0ABP8C1N0_9ACTN</name>
<dbReference type="EMBL" id="BAABAS010000006">
    <property type="protein sequence ID" value="GAA4232168.1"/>
    <property type="molecule type" value="Genomic_DNA"/>
</dbReference>
<dbReference type="InterPro" id="IPR013785">
    <property type="entry name" value="Aldolase_TIM"/>
</dbReference>
<evidence type="ECO:0000256" key="1">
    <source>
        <dbReference type="ARBA" id="ARBA00022679"/>
    </source>
</evidence>
<dbReference type="InterPro" id="IPR000891">
    <property type="entry name" value="PYR_CT"/>
</dbReference>
<dbReference type="PROSITE" id="PS50991">
    <property type="entry name" value="PYR_CT"/>
    <property type="match status" value="1"/>
</dbReference>
<dbReference type="Pfam" id="PF00682">
    <property type="entry name" value="HMGL-like"/>
    <property type="match status" value="1"/>
</dbReference>
<gene>
    <name evidence="3" type="ORF">GCM10022254_31370</name>
</gene>
<protein>
    <submittedName>
        <fullName evidence="3">Homocitrate synthase family protein</fullName>
    </submittedName>
</protein>
<keyword evidence="1" id="KW-0808">Transferase</keyword>
<evidence type="ECO:0000259" key="2">
    <source>
        <dbReference type="PROSITE" id="PS50991"/>
    </source>
</evidence>
<proteinExistence type="predicted"/>
<organism evidence="3 4">
    <name type="scientific">Actinomadura meridiana</name>
    <dbReference type="NCBI Taxonomy" id="559626"/>
    <lineage>
        <taxon>Bacteria</taxon>
        <taxon>Bacillati</taxon>
        <taxon>Actinomycetota</taxon>
        <taxon>Actinomycetes</taxon>
        <taxon>Streptosporangiales</taxon>
        <taxon>Thermomonosporaceae</taxon>
        <taxon>Actinomadura</taxon>
    </lineage>
</organism>
<dbReference type="PANTHER" id="PTHR42880:SF1">
    <property type="entry name" value="ISOPROPYLMALATE_HOMOCITRATE_CITRAMALATE SYNTHASE FAMILY PROTEIN"/>
    <property type="match status" value="1"/>
</dbReference>
<dbReference type="RefSeq" id="WP_344896613.1">
    <property type="nucleotide sequence ID" value="NZ_BAABAS010000006.1"/>
</dbReference>
<dbReference type="PANTHER" id="PTHR42880">
    <property type="entry name" value="HOMOCITRATE SYNTHASE"/>
    <property type="match status" value="1"/>
</dbReference>
<feature type="domain" description="Pyruvate carboxyltransferase" evidence="2">
    <location>
        <begin position="49"/>
        <end position="315"/>
    </location>
</feature>
<dbReference type="Proteomes" id="UP001501710">
    <property type="component" value="Unassembled WGS sequence"/>
</dbReference>
<comment type="caution">
    <text evidence="3">The sequence shown here is derived from an EMBL/GenBank/DDBJ whole genome shotgun (WGS) entry which is preliminary data.</text>
</comment>
<keyword evidence="4" id="KW-1185">Reference proteome</keyword>
<dbReference type="Gene3D" id="3.20.20.70">
    <property type="entry name" value="Aldolase class I"/>
    <property type="match status" value="1"/>
</dbReference>
<accession>A0ABP8C1N0</accession>
<evidence type="ECO:0000313" key="3">
    <source>
        <dbReference type="EMBL" id="GAA4232168.1"/>
    </source>
</evidence>